<evidence type="ECO:0000313" key="2">
    <source>
        <dbReference type="Proteomes" id="UP001344447"/>
    </source>
</evidence>
<dbReference type="AlphaFoldDB" id="A0AAN7YYR5"/>
<organism evidence="1 2">
    <name type="scientific">Dictyostelium firmibasis</name>
    <dbReference type="NCBI Taxonomy" id="79012"/>
    <lineage>
        <taxon>Eukaryota</taxon>
        <taxon>Amoebozoa</taxon>
        <taxon>Evosea</taxon>
        <taxon>Eumycetozoa</taxon>
        <taxon>Dictyostelia</taxon>
        <taxon>Dictyosteliales</taxon>
        <taxon>Dictyosteliaceae</taxon>
        <taxon>Dictyostelium</taxon>
    </lineage>
</organism>
<dbReference type="EMBL" id="JAVFKY010000001">
    <property type="protein sequence ID" value="KAK5584461.1"/>
    <property type="molecule type" value="Genomic_DNA"/>
</dbReference>
<evidence type="ECO:0000313" key="1">
    <source>
        <dbReference type="EMBL" id="KAK5584461.1"/>
    </source>
</evidence>
<sequence>MTILVSITSIVNTNKTKVNSINVENSLNSCSTSPIYNEQSRWSPNILWRVGGGRNNFTAA</sequence>
<dbReference type="Proteomes" id="UP001344447">
    <property type="component" value="Unassembled WGS sequence"/>
</dbReference>
<keyword evidence="2" id="KW-1185">Reference proteome</keyword>
<proteinExistence type="predicted"/>
<accession>A0AAN7YYR5</accession>
<name>A0AAN7YYR5_9MYCE</name>
<comment type="caution">
    <text evidence="1">The sequence shown here is derived from an EMBL/GenBank/DDBJ whole genome shotgun (WGS) entry which is preliminary data.</text>
</comment>
<protein>
    <submittedName>
        <fullName evidence="1">Uncharacterized protein</fullName>
    </submittedName>
</protein>
<gene>
    <name evidence="1" type="ORF">RB653_006072</name>
</gene>
<reference evidence="1 2" key="1">
    <citation type="submission" date="2023-11" db="EMBL/GenBank/DDBJ databases">
        <title>Dfirmibasis_genome.</title>
        <authorList>
            <person name="Edelbroek B."/>
            <person name="Kjellin J."/>
            <person name="Jerlstrom-Hultqvist J."/>
            <person name="Soderbom F."/>
        </authorList>
    </citation>
    <scope>NUCLEOTIDE SEQUENCE [LARGE SCALE GENOMIC DNA]</scope>
    <source>
        <strain evidence="1 2">TNS-C-14</strain>
    </source>
</reference>